<feature type="region of interest" description="Disordered" evidence="1">
    <location>
        <begin position="175"/>
        <end position="246"/>
    </location>
</feature>
<feature type="compositionally biased region" description="Low complexity" evidence="1">
    <location>
        <begin position="220"/>
        <end position="235"/>
    </location>
</feature>
<accession>A0AAD2JGQ9</accession>
<gene>
    <name evidence="2" type="ORF">CYCCA115_LOCUS11676</name>
</gene>
<sequence length="790" mass="87394">MNARNYSPSNTTANSKKSLVVTIQHHGDSNNDGWLEDCRQPPAKSFRSFGSIRRQLGHRKKVLQQEKEQRELMEQPQNDSTEEVEHELGKPFLSSFTRSHLRKIRNKWKVEESESIVFSDDENVITDDIEPNSSMNQMQDMEVGSTCTNSKRWKKKKDKKRWLSRVKNRALTLSGKPHVSLGGTTKGNNKKKNRITVGNKLKTKTKPASEELRTSITRPSSSSLSSSLGHASALLPTPRRLQSQDEEYEVSSADRVAVGLDEELLQESTNGFLPSLPYPKGICHMGDKAVSQPKVHLQTAYTPYCYSSDDDSYRRETLYPKPRHPSGEKATVRLIGRATASYHSEFSDDSSMGSIASIVVRMDEASSRYSRDSSGFAGLLSQQGSLPDEEKGNIRIGRTIVGILDSDAQSTSSIESSMESIPVLLMDSALPCDILHIDGEQDASKCDSFVPAASGNEKALDAKVESSDPNQEEETDEQDIHHLNISFDSILSPSSSKQQRQAHHFHPQHAANDSSPPVSPIQPTILEVQSYDEAFRDHLDDIPVQENKKSSMIRKLLSCGSVINTTRIPSKRKALKEKAISLKRRITQKITSKNSVEANENASASPTTSLSFASSPISSTPGSPSSGSMVSGLSPDRMNENTRTTSPPRSISENKEDIFTTPEHTKNRKPFDYRRPAPTGPRECCRKQSSARNASVSLILDSFVRLTKKNHQRSARRTRRFRHAMSTLRGKKLPMLIAIGLAALCQSILTSLDASNSLNMLCGSSNPLVYGFTLDAISLTSFAQSMIAQG</sequence>
<evidence type="ECO:0000313" key="2">
    <source>
        <dbReference type="EMBL" id="CAJ1948557.1"/>
    </source>
</evidence>
<feature type="region of interest" description="Disordered" evidence="1">
    <location>
        <begin position="130"/>
        <end position="151"/>
    </location>
</feature>
<dbReference type="EMBL" id="CAKOGP040001747">
    <property type="protein sequence ID" value="CAJ1948557.1"/>
    <property type="molecule type" value="Genomic_DNA"/>
</dbReference>
<feature type="compositionally biased region" description="Basic and acidic residues" evidence="1">
    <location>
        <begin position="652"/>
        <end position="675"/>
    </location>
</feature>
<feature type="region of interest" description="Disordered" evidence="1">
    <location>
        <begin position="492"/>
        <end position="521"/>
    </location>
</feature>
<comment type="caution">
    <text evidence="2">The sequence shown here is derived from an EMBL/GenBank/DDBJ whole genome shotgun (WGS) entry which is preliminary data.</text>
</comment>
<evidence type="ECO:0000313" key="3">
    <source>
        <dbReference type="Proteomes" id="UP001295423"/>
    </source>
</evidence>
<keyword evidence="3" id="KW-1185">Reference proteome</keyword>
<proteinExistence type="predicted"/>
<protein>
    <submittedName>
        <fullName evidence="2">Uncharacterized protein</fullName>
    </submittedName>
</protein>
<feature type="compositionally biased region" description="Polar residues" evidence="1">
    <location>
        <begin position="641"/>
        <end position="651"/>
    </location>
</feature>
<dbReference type="Proteomes" id="UP001295423">
    <property type="component" value="Unassembled WGS sequence"/>
</dbReference>
<reference evidence="2" key="1">
    <citation type="submission" date="2023-08" db="EMBL/GenBank/DDBJ databases">
        <authorList>
            <person name="Audoor S."/>
            <person name="Bilcke G."/>
        </authorList>
    </citation>
    <scope>NUCLEOTIDE SEQUENCE</scope>
</reference>
<dbReference type="AlphaFoldDB" id="A0AAD2JGQ9"/>
<name>A0AAD2JGQ9_9STRA</name>
<feature type="compositionally biased region" description="Polar residues" evidence="1">
    <location>
        <begin position="131"/>
        <end position="150"/>
    </location>
</feature>
<organism evidence="2 3">
    <name type="scientific">Cylindrotheca closterium</name>
    <dbReference type="NCBI Taxonomy" id="2856"/>
    <lineage>
        <taxon>Eukaryota</taxon>
        <taxon>Sar</taxon>
        <taxon>Stramenopiles</taxon>
        <taxon>Ochrophyta</taxon>
        <taxon>Bacillariophyta</taxon>
        <taxon>Bacillariophyceae</taxon>
        <taxon>Bacillariophycidae</taxon>
        <taxon>Bacillariales</taxon>
        <taxon>Bacillariaceae</taxon>
        <taxon>Cylindrotheca</taxon>
    </lineage>
</organism>
<feature type="compositionally biased region" description="Polar residues" evidence="1">
    <location>
        <begin position="593"/>
        <end position="606"/>
    </location>
</feature>
<feature type="region of interest" description="Disordered" evidence="1">
    <location>
        <begin position="593"/>
        <end position="688"/>
    </location>
</feature>
<feature type="region of interest" description="Disordered" evidence="1">
    <location>
        <begin position="457"/>
        <end position="480"/>
    </location>
</feature>
<evidence type="ECO:0000256" key="1">
    <source>
        <dbReference type="SAM" id="MobiDB-lite"/>
    </source>
</evidence>
<feature type="compositionally biased region" description="Low complexity" evidence="1">
    <location>
        <begin position="607"/>
        <end position="634"/>
    </location>
</feature>